<dbReference type="Proteomes" id="UP001183824">
    <property type="component" value="Unassembled WGS sequence"/>
</dbReference>
<protein>
    <submittedName>
        <fullName evidence="2">Uncharacterized protein</fullName>
    </submittedName>
</protein>
<keyword evidence="3" id="KW-1185">Reference proteome</keyword>
<sequence length="140" mass="14100">MAGAAVGEQGAIEYSATGGPDGTLTAPEYSAETFVTVGSGPGFRIVNRSPAWVAHVASGGPIPAIDYYLPPGTTATSVPSTCPSASPSAAAPAIPRLRVDQVVPDATGRVVVRPYDGSASFAFDPKTRNNSAKLVVNPSA</sequence>
<evidence type="ECO:0000256" key="1">
    <source>
        <dbReference type="SAM" id="MobiDB-lite"/>
    </source>
</evidence>
<evidence type="ECO:0000313" key="2">
    <source>
        <dbReference type="EMBL" id="MDT0480029.1"/>
    </source>
</evidence>
<accession>A0ABU2V3N4</accession>
<reference evidence="3" key="1">
    <citation type="submission" date="2023-07" db="EMBL/GenBank/DDBJ databases">
        <title>30 novel species of actinomycetes from the DSMZ collection.</title>
        <authorList>
            <person name="Nouioui I."/>
        </authorList>
    </citation>
    <scope>NUCLEOTIDE SEQUENCE [LARGE SCALE GENOMIC DNA]</scope>
    <source>
        <strain evidence="3">DSM 41640</strain>
    </source>
</reference>
<evidence type="ECO:0000313" key="3">
    <source>
        <dbReference type="Proteomes" id="UP001183824"/>
    </source>
</evidence>
<feature type="region of interest" description="Disordered" evidence="1">
    <location>
        <begin position="1"/>
        <end position="23"/>
    </location>
</feature>
<dbReference type="EMBL" id="JAVREZ010000002">
    <property type="protein sequence ID" value="MDT0480029.1"/>
    <property type="molecule type" value="Genomic_DNA"/>
</dbReference>
<comment type="caution">
    <text evidence="2">The sequence shown here is derived from an EMBL/GenBank/DDBJ whole genome shotgun (WGS) entry which is preliminary data.</text>
</comment>
<organism evidence="2 3">
    <name type="scientific">Streptomyces doebereineriae</name>
    <dbReference type="NCBI Taxonomy" id="3075528"/>
    <lineage>
        <taxon>Bacteria</taxon>
        <taxon>Bacillati</taxon>
        <taxon>Actinomycetota</taxon>
        <taxon>Actinomycetes</taxon>
        <taxon>Kitasatosporales</taxon>
        <taxon>Streptomycetaceae</taxon>
        <taxon>Streptomyces</taxon>
    </lineage>
</organism>
<name>A0ABU2V3N4_9ACTN</name>
<gene>
    <name evidence="2" type="ORF">RNB18_07570</name>
</gene>
<dbReference type="RefSeq" id="WP_311713352.1">
    <property type="nucleotide sequence ID" value="NZ_JAVREZ010000002.1"/>
</dbReference>
<proteinExistence type="predicted"/>